<name>U3GVW6_9CORY</name>
<dbReference type="GeneID" id="78250277"/>
<keyword evidence="2 7" id="KW-0813">Transport</keyword>
<evidence type="ECO:0000313" key="10">
    <source>
        <dbReference type="Proteomes" id="UP000016943"/>
    </source>
</evidence>
<dbReference type="AlphaFoldDB" id="U3GVW6"/>
<comment type="subcellular location">
    <subcellularLocation>
        <location evidence="1 7">Cell membrane</location>
        <topology evidence="1 7">Multi-pass membrane protein</topology>
    </subcellularLocation>
</comment>
<keyword evidence="6 7" id="KW-0472">Membrane</keyword>
<dbReference type="CDD" id="cd06261">
    <property type="entry name" value="TM_PBP2"/>
    <property type="match status" value="1"/>
</dbReference>
<feature type="transmembrane region" description="Helical" evidence="7">
    <location>
        <begin position="74"/>
        <end position="97"/>
    </location>
</feature>
<evidence type="ECO:0000256" key="3">
    <source>
        <dbReference type="ARBA" id="ARBA00022475"/>
    </source>
</evidence>
<feature type="domain" description="ABC transmembrane type-1" evidence="8">
    <location>
        <begin position="70"/>
        <end position="259"/>
    </location>
</feature>
<evidence type="ECO:0000256" key="5">
    <source>
        <dbReference type="ARBA" id="ARBA00022989"/>
    </source>
</evidence>
<dbReference type="Pfam" id="PF00528">
    <property type="entry name" value="BPD_transp_1"/>
    <property type="match status" value="1"/>
</dbReference>
<evidence type="ECO:0000259" key="8">
    <source>
        <dbReference type="PROSITE" id="PS50928"/>
    </source>
</evidence>
<dbReference type="SUPFAM" id="SSF161098">
    <property type="entry name" value="MetI-like"/>
    <property type="match status" value="1"/>
</dbReference>
<evidence type="ECO:0000256" key="4">
    <source>
        <dbReference type="ARBA" id="ARBA00022692"/>
    </source>
</evidence>
<comment type="similarity">
    <text evidence="7">Belongs to the binding-protein-dependent transport system permease family.</text>
</comment>
<dbReference type="HOGENOM" id="CLU_028518_5_2_11"/>
<dbReference type="Proteomes" id="UP000016943">
    <property type="component" value="Chromosome"/>
</dbReference>
<sequence>MNRFKHLTPAVIAAYVVIIIVLAWALAPGVFTQFSPTQGHSQALLPPSREHIFGTDAIGRDLFARVVYGTRHSLAGALIAVAVGLTVGTLIGLIAGTQGGVIDTLLMRGVDVLLAIPALLLSLSVIIVLGFGTINSAIAVGVTSVAFFSRLVRTEVQRVTRTDYVEAAYGSGASKLAVLTRHILPNSLTPVLAMAALQFGNAILQISVLGFLGYGTPPPTPEWGLLIADSRNYIATSWWLTILPGAVIVAVVLSANQLSSAYRKAL</sequence>
<feature type="transmembrane region" description="Helical" evidence="7">
    <location>
        <begin position="7"/>
        <end position="27"/>
    </location>
</feature>
<keyword evidence="5 7" id="KW-1133">Transmembrane helix</keyword>
<evidence type="ECO:0000256" key="1">
    <source>
        <dbReference type="ARBA" id="ARBA00004651"/>
    </source>
</evidence>
<keyword evidence="3" id="KW-1003">Cell membrane</keyword>
<feature type="transmembrane region" description="Helical" evidence="7">
    <location>
        <begin position="234"/>
        <end position="255"/>
    </location>
</feature>
<dbReference type="PATRIC" id="fig|1348662.3.peg.1509"/>
<dbReference type="PANTHER" id="PTHR43386:SF1">
    <property type="entry name" value="D,D-DIPEPTIDE TRANSPORT SYSTEM PERMEASE PROTEIN DDPC-RELATED"/>
    <property type="match status" value="1"/>
</dbReference>
<dbReference type="InterPro" id="IPR050366">
    <property type="entry name" value="BP-dependent_transpt_permease"/>
</dbReference>
<feature type="transmembrane region" description="Helical" evidence="7">
    <location>
        <begin position="109"/>
        <end position="128"/>
    </location>
</feature>
<evidence type="ECO:0000256" key="6">
    <source>
        <dbReference type="ARBA" id="ARBA00023136"/>
    </source>
</evidence>
<dbReference type="EMBL" id="CP006365">
    <property type="protein sequence ID" value="AGU15645.1"/>
    <property type="molecule type" value="Genomic_DNA"/>
</dbReference>
<keyword evidence="10" id="KW-1185">Reference proteome</keyword>
<protein>
    <recommendedName>
        <fullName evidence="8">ABC transmembrane type-1 domain-containing protein</fullName>
    </recommendedName>
</protein>
<dbReference type="OrthoDB" id="9812701at2"/>
<dbReference type="InterPro" id="IPR035906">
    <property type="entry name" value="MetI-like_sf"/>
</dbReference>
<accession>U3GVW6</accession>
<dbReference type="STRING" id="1348662.CARG_07635"/>
<dbReference type="GO" id="GO:0005886">
    <property type="term" value="C:plasma membrane"/>
    <property type="evidence" value="ECO:0007669"/>
    <property type="project" value="UniProtKB-SubCell"/>
</dbReference>
<dbReference type="PANTHER" id="PTHR43386">
    <property type="entry name" value="OLIGOPEPTIDE TRANSPORT SYSTEM PERMEASE PROTEIN APPC"/>
    <property type="match status" value="1"/>
</dbReference>
<evidence type="ECO:0000256" key="7">
    <source>
        <dbReference type="RuleBase" id="RU363032"/>
    </source>
</evidence>
<dbReference type="PROSITE" id="PS50928">
    <property type="entry name" value="ABC_TM1"/>
    <property type="match status" value="1"/>
</dbReference>
<evidence type="ECO:0000256" key="2">
    <source>
        <dbReference type="ARBA" id="ARBA00022448"/>
    </source>
</evidence>
<dbReference type="RefSeq" id="WP_021012036.1">
    <property type="nucleotide sequence ID" value="NC_022198.1"/>
</dbReference>
<keyword evidence="4 7" id="KW-0812">Transmembrane</keyword>
<dbReference type="KEGG" id="caz:CARG_07635"/>
<reference evidence="9 10" key="1">
    <citation type="journal article" date="2013" name="Genome Announc.">
        <title>Whole-Genome Sequence of the Clinical Strain Corynebacterium argentoratense DSM 44202, Isolated from a Human Throat Specimen.</title>
        <authorList>
            <person name="Bomholt C."/>
            <person name="Glaub A."/>
            <person name="Gravermann K."/>
            <person name="Albersmeier A."/>
            <person name="Brinkrolf K."/>
            <person name="Ruckert C."/>
            <person name="Tauch A."/>
        </authorList>
    </citation>
    <scope>NUCLEOTIDE SEQUENCE [LARGE SCALE GENOMIC DNA]</scope>
    <source>
        <strain evidence="9">DSM 44202</strain>
    </source>
</reference>
<proteinExistence type="inferred from homology"/>
<evidence type="ECO:0000313" key="9">
    <source>
        <dbReference type="EMBL" id="AGU15645.1"/>
    </source>
</evidence>
<gene>
    <name evidence="9" type="ORF">CARG_07635</name>
</gene>
<dbReference type="Gene3D" id="1.10.3720.10">
    <property type="entry name" value="MetI-like"/>
    <property type="match status" value="1"/>
</dbReference>
<dbReference type="eggNOG" id="COG1173">
    <property type="taxonomic scope" value="Bacteria"/>
</dbReference>
<organism evidence="9 10">
    <name type="scientific">Corynebacterium argentoratense DSM 44202</name>
    <dbReference type="NCBI Taxonomy" id="1348662"/>
    <lineage>
        <taxon>Bacteria</taxon>
        <taxon>Bacillati</taxon>
        <taxon>Actinomycetota</taxon>
        <taxon>Actinomycetes</taxon>
        <taxon>Mycobacteriales</taxon>
        <taxon>Corynebacteriaceae</taxon>
        <taxon>Corynebacterium</taxon>
    </lineage>
</organism>
<feature type="transmembrane region" description="Helical" evidence="7">
    <location>
        <begin position="191"/>
        <end position="214"/>
    </location>
</feature>
<dbReference type="InterPro" id="IPR000515">
    <property type="entry name" value="MetI-like"/>
</dbReference>
<dbReference type="GO" id="GO:0055085">
    <property type="term" value="P:transmembrane transport"/>
    <property type="evidence" value="ECO:0007669"/>
    <property type="project" value="InterPro"/>
</dbReference>